<organism evidence="1 2">
    <name type="scientific">Holospora obtusa F1</name>
    <dbReference type="NCBI Taxonomy" id="1399147"/>
    <lineage>
        <taxon>Bacteria</taxon>
        <taxon>Pseudomonadati</taxon>
        <taxon>Pseudomonadota</taxon>
        <taxon>Alphaproteobacteria</taxon>
        <taxon>Holosporales</taxon>
        <taxon>Holosporaceae</taxon>
        <taxon>Holospora</taxon>
    </lineage>
</organism>
<sequence length="336" mass="37817">MNNFFCILKIQTFLKMWKGKVCLRVQTYHKSTVENLNFFFESYKNVLFSKSILVFFLIIHSEKAQSFKKEECVPCIREGGFMGLNLGYCFGSVKNASLQGMGNDLSAIDIEIPKGPMGVGYIYPDQIQSKFYQNGFIVGIETGYDFKISGSSGNGLILGYFANGSLSTTKGAASFPGMYQYPDRENFVFPTMSFEEKLRVRNKGFWSTGLRIGPMIKRTFIYVKAGFMMTRTGISLERNELTRIVVPSKVYWFPGSVLGIGTEVQLSPVFVMGIDISASLCKAKQTTVAFPDLGGGMLIKFRPMYTQILFTFKYKFPLKTYLSAPSSVSSVYRPSW</sequence>
<dbReference type="Proteomes" id="UP000019112">
    <property type="component" value="Unassembled WGS sequence"/>
</dbReference>
<proteinExistence type="predicted"/>
<gene>
    <name evidence="1" type="ORF">P618_200001</name>
</gene>
<accession>W6TFJ7</accession>
<dbReference type="EMBL" id="AWTR02000001">
    <property type="protein sequence ID" value="ETZ07784.1"/>
    <property type="molecule type" value="Genomic_DNA"/>
</dbReference>
<evidence type="ECO:0000313" key="2">
    <source>
        <dbReference type="Proteomes" id="UP000019112"/>
    </source>
</evidence>
<dbReference type="OrthoDB" id="8478639at2"/>
<evidence type="ECO:0000313" key="1">
    <source>
        <dbReference type="EMBL" id="ETZ07784.1"/>
    </source>
</evidence>
<name>W6TFJ7_HOLOB</name>
<comment type="caution">
    <text evidence="1">The sequence shown here is derived from an EMBL/GenBank/DDBJ whole genome shotgun (WGS) entry which is preliminary data.</text>
</comment>
<dbReference type="AlphaFoldDB" id="W6TFJ7"/>
<reference evidence="1 2" key="1">
    <citation type="journal article" date="2014" name="FEMS Microbiol. Lett.">
        <title>Draft genome sequences of three Holospora species (Holospora obtusa, Holospora undulata, and Holospora elegans), endonuclear symbiotic bacteria of the ciliate Paramecium caudatum.</title>
        <authorList>
            <person name="Dohra H."/>
            <person name="Tanaka K."/>
            <person name="Suzuki T."/>
            <person name="Fujishima M."/>
            <person name="Suzuki H."/>
        </authorList>
    </citation>
    <scope>NUCLEOTIDE SEQUENCE [LARGE SCALE GENOMIC DNA]</scope>
    <source>
        <strain evidence="1 2">F1</strain>
    </source>
</reference>
<protein>
    <submittedName>
        <fullName evidence="1">Uncharacterized protein</fullName>
    </submittedName>
</protein>
<dbReference type="RefSeq" id="WP_021827108.1">
    <property type="nucleotide sequence ID" value="NZ_AWTR02000001.1"/>
</dbReference>
<keyword evidence="2" id="KW-1185">Reference proteome</keyword>